<comment type="caution">
    <text evidence="2">The sequence shown here is derived from an EMBL/GenBank/DDBJ whole genome shotgun (WGS) entry which is preliminary data.</text>
</comment>
<sequence length="1641" mass="175795">MTTMTTEVEELLAAGAVLPLDATGAGEQAVPLTARTYRHPVLDDRPVVRLVAAELGIAEDAATGFLGLDRTEEPLVVGLGQRQSLGFPEWVLVHHPDDGREALAIVPETKRIAQQARSKPKLAVEAYHALAGRLARSVPHFLPTFYEQAGRVFLDLDEETWAGQMFNRARKAEAEHGLTVDPDRLDGVYLEFALAGALSATTLAGYAKDLAARLPADQALDRFCQLCVRSVAAGLVPAAQTSTTVRRLVRAAAKAGDAAGAEERERAYLIELIGLPATLKATAWWKAHLPELVKLAGHDRSVRGTLLNLMPRDDYDGDVIPQWLDILVQTGAAEGLVDGALPASERPADGSSGWLRRLLESRHASSYRTPRRLPALYELVTGMAGRLRAELAESGATVAAVADLDLVDLLLSLDVPVSDPESRNLPLDTWANGEGQRDLLGVAGDARFRAALLRLIPLPNNGSGRQVMGRLADSPGGRPVLAEWVRARAQECHTAGLPDLGQAAELILALPGEALALAPDEVAAVAGIDLAEAVARALRGGIYDELGWPAWEEALADVVGGDHRLVADAWPYLVVGGPARARVIDADGTVLSHDLRIPAGDIQGGPQFQYVDGALLVYWTSRELDYESRGYWHTSADAPQPMPDMPARDRRSGNVTLPVPGGGRTTGDGPLHVGDTVLPIDRPVISDGTSYWVRAHEKAGGYQWREFDPTTGTCGRPSLPGFLADALTDAPSGSTLRDTSSWLLPAPTDRVTPLGVPVDGLLGWRVVNLPDGSKRGEDLAGRSVTVSRGVPVAALTLPGDDRPRAVLDDLSLVDPDGVVSAAAGQRGQNRDYTPDAIPLPPRNHWHQLRPRDPQGSVALRRIDHETAAALLKGATEVQSAKPAEADAKADAKAKAKAKAEAKAARTEALLALVRTTLPQLTHDEVRAGVVGVLRFAVARQATLDNLAERLRKKPAARPAEEPVTGPTDGELHEAMDGLLGSGHHRSRAEGREVMRQLRAIRRAVAAPLPDPLPELHHEGTAVPHAPVNWPVMLAHSAALAYRAVAATTVEPSREALRALLTGLDELGLTASDQWRRFTLHLADSHLTLPDGKRRAGNWRGTLPIAEGTFLSMYHHQQAETTSPGYRFSALYRDPTGAFAVPAPYTVHSSAPVGDDRPAGWLGSFLAEWATRGPLPWLPEAVDRFVELTGVTPTVGKLVLAGMLQVDTEAPLSAETRKLLKVKATEVAYAFRTLDRIGRGVRRDVVAALLPEQPARLWTEGPDVAAAAAVWNAAVGRTIAVPEQLLADAAKSVRTSWGPEGALPALLDPAGSPVLNTDLVWTVRGDRVVPVDGKAKGFTADILVGAVATAAWVAQHTPAGDPVRAALPGALAAVRDRLANPDLLLGLGKYVRLDAFRKVAGAPTETGDGWERYGAVVLATHDDQPDPGIKVALLDEAGSDPFLPALRGGSQRMFPVETALWLARDPGFAALLADPGDPVAGTRDATGTWWPQDPARSVPDLVAEVAEAHGLGGDAAALYLTVLALPDPTDRNVTRWTGWKPTRFKAAHAELAGTDLVVRATRARAGRSLFLPCAWFDNSSPRLPIEQWKVELYRIPGQPLPPFDTTLPLEPVPDLYRRAWQRLRDGDVPRFEELRTPGRTRR</sequence>
<evidence type="ECO:0000313" key="2">
    <source>
        <dbReference type="EMBL" id="GIG97308.1"/>
    </source>
</evidence>
<evidence type="ECO:0000256" key="1">
    <source>
        <dbReference type="SAM" id="MobiDB-lite"/>
    </source>
</evidence>
<feature type="region of interest" description="Disordered" evidence="1">
    <location>
        <begin position="952"/>
        <end position="973"/>
    </location>
</feature>
<dbReference type="EMBL" id="BONX01000026">
    <property type="protein sequence ID" value="GIG97308.1"/>
    <property type="molecule type" value="Genomic_DNA"/>
</dbReference>
<accession>A0ABQ4ERP6</accession>
<protein>
    <submittedName>
        <fullName evidence="2">DNA-binding protein</fullName>
    </submittedName>
</protein>
<name>A0ABQ4ERP6_9ACTN</name>
<reference evidence="2 3" key="1">
    <citation type="submission" date="2021-01" db="EMBL/GenBank/DDBJ databases">
        <title>Whole genome shotgun sequence of Plantactinospora mayteni NBRC 109088.</title>
        <authorList>
            <person name="Komaki H."/>
            <person name="Tamura T."/>
        </authorList>
    </citation>
    <scope>NUCLEOTIDE SEQUENCE [LARGE SCALE GENOMIC DNA]</scope>
    <source>
        <strain evidence="2 3">NBRC 109088</strain>
    </source>
</reference>
<dbReference type="RefSeq" id="WP_203858823.1">
    <property type="nucleotide sequence ID" value="NZ_BAAAZQ010000011.1"/>
</dbReference>
<dbReference type="GO" id="GO:0003677">
    <property type="term" value="F:DNA binding"/>
    <property type="evidence" value="ECO:0007669"/>
    <property type="project" value="UniProtKB-KW"/>
</dbReference>
<gene>
    <name evidence="2" type="ORF">Pma05_38810</name>
</gene>
<dbReference type="Proteomes" id="UP000621500">
    <property type="component" value="Unassembled WGS sequence"/>
</dbReference>
<proteinExistence type="predicted"/>
<organism evidence="2 3">
    <name type="scientific">Plantactinospora mayteni</name>
    <dbReference type="NCBI Taxonomy" id="566021"/>
    <lineage>
        <taxon>Bacteria</taxon>
        <taxon>Bacillati</taxon>
        <taxon>Actinomycetota</taxon>
        <taxon>Actinomycetes</taxon>
        <taxon>Micromonosporales</taxon>
        <taxon>Micromonosporaceae</taxon>
        <taxon>Plantactinospora</taxon>
    </lineage>
</organism>
<evidence type="ECO:0000313" key="3">
    <source>
        <dbReference type="Proteomes" id="UP000621500"/>
    </source>
</evidence>
<keyword evidence="3" id="KW-1185">Reference proteome</keyword>
<keyword evidence="2" id="KW-0238">DNA-binding</keyword>